<reference evidence="5" key="1">
    <citation type="journal article" date="2019" name="Curr. Biol.">
        <title>Genome Sequence of Striga asiatica Provides Insight into the Evolution of Plant Parasitism.</title>
        <authorList>
            <person name="Yoshida S."/>
            <person name="Kim S."/>
            <person name="Wafula E.K."/>
            <person name="Tanskanen J."/>
            <person name="Kim Y.M."/>
            <person name="Honaas L."/>
            <person name="Yang Z."/>
            <person name="Spallek T."/>
            <person name="Conn C.E."/>
            <person name="Ichihashi Y."/>
            <person name="Cheong K."/>
            <person name="Cui S."/>
            <person name="Der J.P."/>
            <person name="Gundlach H."/>
            <person name="Jiao Y."/>
            <person name="Hori C."/>
            <person name="Ishida J.K."/>
            <person name="Kasahara H."/>
            <person name="Kiba T."/>
            <person name="Kim M.S."/>
            <person name="Koo N."/>
            <person name="Laohavisit A."/>
            <person name="Lee Y.H."/>
            <person name="Lumba S."/>
            <person name="McCourt P."/>
            <person name="Mortimer J.C."/>
            <person name="Mutuku J.M."/>
            <person name="Nomura T."/>
            <person name="Sasaki-Sekimoto Y."/>
            <person name="Seto Y."/>
            <person name="Wang Y."/>
            <person name="Wakatake T."/>
            <person name="Sakakibara H."/>
            <person name="Demura T."/>
            <person name="Yamaguchi S."/>
            <person name="Yoneyama K."/>
            <person name="Manabe R.I."/>
            <person name="Nelson D.C."/>
            <person name="Schulman A.H."/>
            <person name="Timko M.P."/>
            <person name="dePamphilis C.W."/>
            <person name="Choi D."/>
            <person name="Shirasu K."/>
        </authorList>
    </citation>
    <scope>NUCLEOTIDE SEQUENCE [LARGE SCALE GENOMIC DNA]</scope>
    <source>
        <strain evidence="5">cv. UVA1</strain>
    </source>
</reference>
<keyword evidence="2" id="KW-0143">Chaperone</keyword>
<evidence type="ECO:0000313" key="5">
    <source>
        <dbReference type="Proteomes" id="UP000325081"/>
    </source>
</evidence>
<feature type="compositionally biased region" description="Acidic residues" evidence="3">
    <location>
        <begin position="75"/>
        <end position="92"/>
    </location>
</feature>
<comment type="similarity">
    <text evidence="1">Belongs to the heat shock protein 90 family.</text>
</comment>
<dbReference type="AlphaFoldDB" id="A0A5A7PV06"/>
<dbReference type="EMBL" id="BKCP01005195">
    <property type="protein sequence ID" value="GER36669.1"/>
    <property type="molecule type" value="Genomic_DNA"/>
</dbReference>
<evidence type="ECO:0000256" key="1">
    <source>
        <dbReference type="ARBA" id="ARBA00008239"/>
    </source>
</evidence>
<dbReference type="GO" id="GO:0140662">
    <property type="term" value="F:ATP-dependent protein folding chaperone"/>
    <property type="evidence" value="ECO:0007669"/>
    <property type="project" value="InterPro"/>
</dbReference>
<evidence type="ECO:0000313" key="4">
    <source>
        <dbReference type="EMBL" id="GER36669.1"/>
    </source>
</evidence>
<dbReference type="PANTHER" id="PTHR11528">
    <property type="entry name" value="HEAT SHOCK PROTEIN 90 FAMILY MEMBER"/>
    <property type="match status" value="1"/>
</dbReference>
<dbReference type="OrthoDB" id="1744115at2759"/>
<gene>
    <name evidence="4" type="ORF">STAS_13027</name>
</gene>
<evidence type="ECO:0000256" key="2">
    <source>
        <dbReference type="ARBA" id="ARBA00023186"/>
    </source>
</evidence>
<dbReference type="GO" id="GO:0005524">
    <property type="term" value="F:ATP binding"/>
    <property type="evidence" value="ECO:0007669"/>
    <property type="project" value="InterPro"/>
</dbReference>
<keyword evidence="5" id="KW-1185">Reference proteome</keyword>
<protein>
    <submittedName>
        <fullName evidence="4">Heat shock protein 90</fullName>
    </submittedName>
</protein>
<dbReference type="InterPro" id="IPR037196">
    <property type="entry name" value="HSP90_C"/>
</dbReference>
<dbReference type="Proteomes" id="UP000325081">
    <property type="component" value="Unassembled WGS sequence"/>
</dbReference>
<dbReference type="SUPFAM" id="SSF110942">
    <property type="entry name" value="HSP90 C-terminal domain"/>
    <property type="match status" value="1"/>
</dbReference>
<accession>A0A5A7PV06</accession>
<sequence length="106" mass="11914">MSSYMSSKKTIKINPDNGIMEELRKRAEADKNDESVKDLVLLLLETALLKSGFSLDDPNTFAARIHRMLKVGLSIDEENEDGELEEEGNEESNMERGQLKNSKGIN</sequence>
<organism evidence="4 5">
    <name type="scientific">Striga asiatica</name>
    <name type="common">Asiatic witchweed</name>
    <name type="synonym">Buchnera asiatica</name>
    <dbReference type="NCBI Taxonomy" id="4170"/>
    <lineage>
        <taxon>Eukaryota</taxon>
        <taxon>Viridiplantae</taxon>
        <taxon>Streptophyta</taxon>
        <taxon>Embryophyta</taxon>
        <taxon>Tracheophyta</taxon>
        <taxon>Spermatophyta</taxon>
        <taxon>Magnoliopsida</taxon>
        <taxon>eudicotyledons</taxon>
        <taxon>Gunneridae</taxon>
        <taxon>Pentapetalae</taxon>
        <taxon>asterids</taxon>
        <taxon>lamiids</taxon>
        <taxon>Lamiales</taxon>
        <taxon>Orobanchaceae</taxon>
        <taxon>Buchnereae</taxon>
        <taxon>Striga</taxon>
    </lineage>
</organism>
<dbReference type="Gene3D" id="1.20.120.790">
    <property type="entry name" value="Heat shock protein 90, C-terminal domain"/>
    <property type="match status" value="1"/>
</dbReference>
<proteinExistence type="inferred from homology"/>
<name>A0A5A7PV06_STRAF</name>
<dbReference type="InterPro" id="IPR001404">
    <property type="entry name" value="Hsp90_fam"/>
</dbReference>
<dbReference type="GO" id="GO:0016887">
    <property type="term" value="F:ATP hydrolysis activity"/>
    <property type="evidence" value="ECO:0007669"/>
    <property type="project" value="InterPro"/>
</dbReference>
<feature type="region of interest" description="Disordered" evidence="3">
    <location>
        <begin position="75"/>
        <end position="106"/>
    </location>
</feature>
<comment type="caution">
    <text evidence="4">The sequence shown here is derived from an EMBL/GenBank/DDBJ whole genome shotgun (WGS) entry which is preliminary data.</text>
</comment>
<evidence type="ECO:0000256" key="3">
    <source>
        <dbReference type="SAM" id="MobiDB-lite"/>
    </source>
</evidence>
<dbReference type="GO" id="GO:0051082">
    <property type="term" value="F:unfolded protein binding"/>
    <property type="evidence" value="ECO:0007669"/>
    <property type="project" value="InterPro"/>
</dbReference>
<dbReference type="Pfam" id="PF00183">
    <property type="entry name" value="HSP90"/>
    <property type="match status" value="1"/>
</dbReference>
<keyword evidence="4" id="KW-0346">Stress response</keyword>